<dbReference type="AlphaFoldDB" id="A0A2V1DAE4"/>
<evidence type="ECO:0000313" key="2">
    <source>
        <dbReference type="Proteomes" id="UP000244855"/>
    </source>
</evidence>
<dbReference type="STRING" id="97972.A0A2V1DAE4"/>
<evidence type="ECO:0000313" key="1">
    <source>
        <dbReference type="EMBL" id="PVH94134.1"/>
    </source>
</evidence>
<dbReference type="OrthoDB" id="2322499at2759"/>
<organism evidence="1 2">
    <name type="scientific">Periconia macrospinosa</name>
    <dbReference type="NCBI Taxonomy" id="97972"/>
    <lineage>
        <taxon>Eukaryota</taxon>
        <taxon>Fungi</taxon>
        <taxon>Dikarya</taxon>
        <taxon>Ascomycota</taxon>
        <taxon>Pezizomycotina</taxon>
        <taxon>Dothideomycetes</taxon>
        <taxon>Pleosporomycetidae</taxon>
        <taxon>Pleosporales</taxon>
        <taxon>Massarineae</taxon>
        <taxon>Periconiaceae</taxon>
        <taxon>Periconia</taxon>
    </lineage>
</organism>
<evidence type="ECO:0008006" key="3">
    <source>
        <dbReference type="Google" id="ProtNLM"/>
    </source>
</evidence>
<accession>A0A2V1DAE4</accession>
<keyword evidence="2" id="KW-1185">Reference proteome</keyword>
<protein>
    <recommendedName>
        <fullName evidence="3">F-box domain-containing protein</fullName>
    </recommendedName>
</protein>
<gene>
    <name evidence="1" type="ORF">DM02DRAFT_204137</name>
</gene>
<name>A0A2V1DAE4_9PLEO</name>
<proteinExistence type="predicted"/>
<sequence length="400" mass="45262">MVNSKHAVFKVNKQTPAHGPPPQAYSTVINCRKHGGKRAKDKKDMRARVLRFAKIPGVPCVDKLPPPQSGLGDLDDSAPPDGFTVAKITPTKLRRGKTAGKGIDLDSWFTILTFSAPAQLLEMRTKIASCYRFLRDNPMLWKHSRENYYRGTLPDLPSELTEFQYAHLRHGHGCMSCGTPSTRKTYWAFLRRWCKNCLHSKIMKESDALPTLKDSNGEDISFLQKCLPSGIFDSWGNFVGVGPATTLSYKTVFLTKDVEKIINEYNQEKEANGPSWTPGAWMVNKIQVVDERRQFARKMELWEDSTRQNKSFEHLEKKQARKVYFAEKASQLVPPIAVREMECCPSYRRAIAIPKEPNMTSWLQLKPKLEKEAADLRARGGAQLPTFSVSGSSTPSTDFY</sequence>
<dbReference type="Proteomes" id="UP000244855">
    <property type="component" value="Unassembled WGS sequence"/>
</dbReference>
<dbReference type="EMBL" id="KZ805549">
    <property type="protein sequence ID" value="PVH94134.1"/>
    <property type="molecule type" value="Genomic_DNA"/>
</dbReference>
<reference evidence="1 2" key="1">
    <citation type="journal article" date="2018" name="Sci. Rep.">
        <title>Comparative genomics provides insights into the lifestyle and reveals functional heterogeneity of dark septate endophytic fungi.</title>
        <authorList>
            <person name="Knapp D.G."/>
            <person name="Nemeth J.B."/>
            <person name="Barry K."/>
            <person name="Hainaut M."/>
            <person name="Henrissat B."/>
            <person name="Johnson J."/>
            <person name="Kuo A."/>
            <person name="Lim J.H.P."/>
            <person name="Lipzen A."/>
            <person name="Nolan M."/>
            <person name="Ohm R.A."/>
            <person name="Tamas L."/>
            <person name="Grigoriev I.V."/>
            <person name="Spatafora J.W."/>
            <person name="Nagy L.G."/>
            <person name="Kovacs G.M."/>
        </authorList>
    </citation>
    <scope>NUCLEOTIDE SEQUENCE [LARGE SCALE GENOMIC DNA]</scope>
    <source>
        <strain evidence="1 2">DSE2036</strain>
    </source>
</reference>